<evidence type="ECO:0000256" key="3">
    <source>
        <dbReference type="ARBA" id="ARBA00022763"/>
    </source>
</evidence>
<evidence type="ECO:0000313" key="9">
    <source>
        <dbReference type="EMBL" id="HIZ02949.1"/>
    </source>
</evidence>
<dbReference type="HAMAP" id="MF_00201">
    <property type="entry name" value="RecO"/>
    <property type="match status" value="1"/>
</dbReference>
<organism evidence="9 10">
    <name type="scientific">Candidatus Borkfalkia avistercoris</name>
    <dbReference type="NCBI Taxonomy" id="2838504"/>
    <lineage>
        <taxon>Bacteria</taxon>
        <taxon>Bacillati</taxon>
        <taxon>Bacillota</taxon>
        <taxon>Clostridia</taxon>
        <taxon>Christensenellales</taxon>
        <taxon>Christensenellaceae</taxon>
        <taxon>Candidatus Borkfalkia</taxon>
    </lineage>
</organism>
<proteinExistence type="inferred from homology"/>
<evidence type="ECO:0000313" key="10">
    <source>
        <dbReference type="Proteomes" id="UP000824132"/>
    </source>
</evidence>
<evidence type="ECO:0000259" key="8">
    <source>
        <dbReference type="Pfam" id="PF11967"/>
    </source>
</evidence>
<dbReference type="InterPro" id="IPR042242">
    <property type="entry name" value="RecO_C"/>
</dbReference>
<comment type="similarity">
    <text evidence="1 7">Belongs to the RecO family.</text>
</comment>
<dbReference type="Gene3D" id="1.20.1440.120">
    <property type="entry name" value="Recombination protein O, C-terminal domain"/>
    <property type="match status" value="1"/>
</dbReference>
<sequence>MLYKTDALVLRAADYGENDKIITLFSLQYGKISAALKGVKKAGAKLKFAAQPFCFAEFVLAKKGEHNTVTSASLTDGFYPLREDIGKFYAAASLAGICDSVLYDGIVNEELFLRAVNALREMCEGDEAEALISFFLKALELSGYMLSLGSCAGCGAELSGRIFFDLESGCFYCGECARGAGASLSTLSVLRKCAGMPYDAALIGKDGKNRALKLLHAYFTAKTDVRVRALAEYIALSGTA</sequence>
<dbReference type="NCBIfam" id="TIGR00613">
    <property type="entry name" value="reco"/>
    <property type="match status" value="1"/>
</dbReference>
<comment type="caution">
    <text evidence="9">The sequence shown here is derived from an EMBL/GenBank/DDBJ whole genome shotgun (WGS) entry which is preliminary data.</text>
</comment>
<evidence type="ECO:0000256" key="7">
    <source>
        <dbReference type="HAMAP-Rule" id="MF_00201"/>
    </source>
</evidence>
<dbReference type="Pfam" id="PF11967">
    <property type="entry name" value="RecO_N"/>
    <property type="match status" value="1"/>
</dbReference>
<evidence type="ECO:0000256" key="6">
    <source>
        <dbReference type="ARBA" id="ARBA00033409"/>
    </source>
</evidence>
<dbReference type="InterPro" id="IPR037278">
    <property type="entry name" value="ARFGAP/RecO"/>
</dbReference>
<dbReference type="GO" id="GO:0006302">
    <property type="term" value="P:double-strand break repair"/>
    <property type="evidence" value="ECO:0007669"/>
    <property type="project" value="TreeGrafter"/>
</dbReference>
<accession>A0A9D2CY92</accession>
<keyword evidence="5 7" id="KW-0234">DNA repair</keyword>
<evidence type="ECO:0000256" key="4">
    <source>
        <dbReference type="ARBA" id="ARBA00023172"/>
    </source>
</evidence>
<evidence type="ECO:0000256" key="5">
    <source>
        <dbReference type="ARBA" id="ARBA00023204"/>
    </source>
</evidence>
<protein>
    <recommendedName>
        <fullName evidence="2 7">DNA repair protein RecO</fullName>
    </recommendedName>
    <alternativeName>
        <fullName evidence="6 7">Recombination protein O</fullName>
    </alternativeName>
</protein>
<dbReference type="PANTHER" id="PTHR33991:SF1">
    <property type="entry name" value="DNA REPAIR PROTEIN RECO"/>
    <property type="match status" value="1"/>
</dbReference>
<dbReference type="Proteomes" id="UP000824132">
    <property type="component" value="Unassembled WGS sequence"/>
</dbReference>
<dbReference type="GO" id="GO:0006310">
    <property type="term" value="P:DNA recombination"/>
    <property type="evidence" value="ECO:0007669"/>
    <property type="project" value="UniProtKB-UniRule"/>
</dbReference>
<evidence type="ECO:0000256" key="1">
    <source>
        <dbReference type="ARBA" id="ARBA00007452"/>
    </source>
</evidence>
<dbReference type="SUPFAM" id="SSF57863">
    <property type="entry name" value="ArfGap/RecO-like zinc finger"/>
    <property type="match status" value="1"/>
</dbReference>
<dbReference type="InterPro" id="IPR012340">
    <property type="entry name" value="NA-bd_OB-fold"/>
</dbReference>
<name>A0A9D2CY92_9FIRM</name>
<dbReference type="InterPro" id="IPR003717">
    <property type="entry name" value="RecO"/>
</dbReference>
<keyword evidence="3 7" id="KW-0227">DNA damage</keyword>
<keyword evidence="4 7" id="KW-0233">DNA recombination</keyword>
<dbReference type="Pfam" id="PF02565">
    <property type="entry name" value="RecO_C"/>
    <property type="match status" value="1"/>
</dbReference>
<comment type="function">
    <text evidence="7">Involved in DNA repair and RecF pathway recombination.</text>
</comment>
<dbReference type="Gene3D" id="2.40.50.140">
    <property type="entry name" value="Nucleic acid-binding proteins"/>
    <property type="match status" value="1"/>
</dbReference>
<dbReference type="EMBL" id="DXCL01000009">
    <property type="protein sequence ID" value="HIZ02949.1"/>
    <property type="molecule type" value="Genomic_DNA"/>
</dbReference>
<dbReference type="GO" id="GO:0043590">
    <property type="term" value="C:bacterial nucleoid"/>
    <property type="evidence" value="ECO:0007669"/>
    <property type="project" value="TreeGrafter"/>
</dbReference>
<dbReference type="SUPFAM" id="SSF50249">
    <property type="entry name" value="Nucleic acid-binding proteins"/>
    <property type="match status" value="1"/>
</dbReference>
<dbReference type="InterPro" id="IPR022572">
    <property type="entry name" value="DNA_rep/recomb_RecO_N"/>
</dbReference>
<reference evidence="9" key="1">
    <citation type="journal article" date="2021" name="PeerJ">
        <title>Extensive microbial diversity within the chicken gut microbiome revealed by metagenomics and culture.</title>
        <authorList>
            <person name="Gilroy R."/>
            <person name="Ravi A."/>
            <person name="Getino M."/>
            <person name="Pursley I."/>
            <person name="Horton D.L."/>
            <person name="Alikhan N.F."/>
            <person name="Baker D."/>
            <person name="Gharbi K."/>
            <person name="Hall N."/>
            <person name="Watson M."/>
            <person name="Adriaenssens E.M."/>
            <person name="Foster-Nyarko E."/>
            <person name="Jarju S."/>
            <person name="Secka A."/>
            <person name="Antonio M."/>
            <person name="Oren A."/>
            <person name="Chaudhuri R.R."/>
            <person name="La Ragione R."/>
            <person name="Hildebrand F."/>
            <person name="Pallen M.J."/>
        </authorList>
    </citation>
    <scope>NUCLEOTIDE SEQUENCE</scope>
    <source>
        <strain evidence="9">CHK187-5294</strain>
    </source>
</reference>
<dbReference type="AlphaFoldDB" id="A0A9D2CY92"/>
<dbReference type="PANTHER" id="PTHR33991">
    <property type="entry name" value="DNA REPAIR PROTEIN RECO"/>
    <property type="match status" value="1"/>
</dbReference>
<reference evidence="9" key="2">
    <citation type="submission" date="2021-04" db="EMBL/GenBank/DDBJ databases">
        <authorList>
            <person name="Gilroy R."/>
        </authorList>
    </citation>
    <scope>NUCLEOTIDE SEQUENCE</scope>
    <source>
        <strain evidence="9">CHK187-5294</strain>
    </source>
</reference>
<gene>
    <name evidence="7 9" type="primary">recO</name>
    <name evidence="9" type="ORF">H9727_01535</name>
</gene>
<feature type="domain" description="DNA replication/recombination mediator RecO N-terminal" evidence="8">
    <location>
        <begin position="1"/>
        <end position="78"/>
    </location>
</feature>
<evidence type="ECO:0000256" key="2">
    <source>
        <dbReference type="ARBA" id="ARBA00021310"/>
    </source>
</evidence>